<evidence type="ECO:0000313" key="1">
    <source>
        <dbReference type="EMBL" id="WBE14027.1"/>
    </source>
</evidence>
<keyword evidence="2" id="KW-1185">Reference proteome</keyword>
<dbReference type="RefSeq" id="YP_010581813.1">
    <property type="nucleotide sequence ID" value="NC_003158.2"/>
</dbReference>
<evidence type="ECO:0000313" key="2">
    <source>
        <dbReference type="Proteomes" id="UP000052103"/>
    </source>
</evidence>
<dbReference type="Proteomes" id="UP000052103">
    <property type="component" value="Segment"/>
</dbReference>
<dbReference type="EMBL" id="AY048850">
    <property type="protein sequence ID" value="WBE14027.1"/>
    <property type="molecule type" value="Genomic_DNA"/>
</dbReference>
<reference evidence="1 2" key="1">
    <citation type="journal article" date="2003" name="FEMS Microbiol. Lett.">
        <title>Characterization of a novel plasmid from extremely halophilic Archaea: nucleotide sequence and function analysis.</title>
        <authorList>
            <person name="Ye X."/>
            <person name="Ou J."/>
            <person name="Ni L."/>
            <person name="Shi W."/>
            <person name="Shen P."/>
        </authorList>
    </citation>
    <scope>NUCLEOTIDE SEQUENCE [LARGE SCALE GENOMIC DNA]</scope>
</reference>
<protein>
    <submittedName>
        <fullName evidence="1">Packaging ATPase</fullName>
    </submittedName>
</protein>
<reference evidence="1 2" key="2">
    <citation type="journal article" date="2012" name="Virology">
        <title>Temperate membrane-containing halophilic archaeal virus SNJ1 has a circular dsDNA genome identical to that of plasmid pHH205.</title>
        <authorList>
            <person name="Zhang Z."/>
            <person name="Liu Y."/>
            <person name="Wang S."/>
            <person name="Yang D."/>
            <person name="Cheng Y."/>
            <person name="Hu J."/>
            <person name="Chen J."/>
            <person name="Mei Y."/>
            <person name="Shen P."/>
            <person name="Bamford D.H."/>
            <person name="Chen X."/>
        </authorList>
    </citation>
    <scope>NUCLEOTIDE SEQUENCE [LARGE SCALE GENOMIC DNA]</scope>
</reference>
<organism evidence="1 2">
    <name type="scientific">Saline Natrinema sp. J7-1 virus 1</name>
    <dbReference type="NCBI Taxonomy" id="2847285"/>
    <lineage>
        <taxon>Viruses</taxon>
        <taxon>Singelaviria</taxon>
        <taxon>Helvetiavirae</taxon>
        <taxon>Dividoviricota</taxon>
        <taxon>Laserviricetes</taxon>
        <taxon>Halopanivirales</taxon>
        <taxon>Simuloviridae</taxon>
        <taxon>Yingchengvirus</taxon>
        <taxon>Yingchengvirus sinense</taxon>
        <taxon>Yingchengvirus SNJ1</taxon>
    </lineage>
</organism>
<dbReference type="InterPro" id="IPR027417">
    <property type="entry name" value="P-loop_NTPase"/>
</dbReference>
<dbReference type="GeneID" id="60339537"/>
<dbReference type="SUPFAM" id="SSF52540">
    <property type="entry name" value="P-loop containing nucleoside triphosphate hydrolases"/>
    <property type="match status" value="1"/>
</dbReference>
<accession>A0AAE9VPR5</accession>
<dbReference type="KEGG" id="vg:60339537"/>
<name>A0AAE9VPR5_9VIRU</name>
<sequence>MSRVGFAATSGWGKGYNAQAWMEANLPDVDFAAVLDYKDEYRGLVKGTEPSRPETDLCSWFIAGPDEVEKPVAFWRTLIEQAERVIIPRYRIDGDEWRQVCGNVAAAMRQLFEDHPKSSSLLAIDEAHAVAPQRGSYPEAIKKAAKVGRGEGLSTLWITQELQDIDNRIIGMWTDTILGGFRTEAALDALSIEYPAAIHNTNLKPSQCPSLPSELQVNGEDLPLRKFTDDAGDITGSEWVYALEGGEIERVNTANVTMHSHHYGNQGESLESPYS</sequence>
<proteinExistence type="predicted"/>
<dbReference type="Gene3D" id="3.40.50.300">
    <property type="entry name" value="P-loop containing nucleotide triphosphate hydrolases"/>
    <property type="match status" value="1"/>
</dbReference>